<dbReference type="Gene3D" id="3.90.550.10">
    <property type="entry name" value="Spore Coat Polysaccharide Biosynthesis Protein SpsA, Chain A"/>
    <property type="match status" value="1"/>
</dbReference>
<keyword evidence="2 5" id="KW-0328">Glycosyltransferase</keyword>
<dbReference type="SUPFAM" id="SSF53448">
    <property type="entry name" value="Nucleotide-diphospho-sugar transferases"/>
    <property type="match status" value="1"/>
</dbReference>
<dbReference type="Pfam" id="PF00535">
    <property type="entry name" value="Glycos_transf_2"/>
    <property type="match status" value="1"/>
</dbReference>
<dbReference type="EMBL" id="PEXV01000126">
    <property type="protein sequence ID" value="PIS41308.1"/>
    <property type="molecule type" value="Genomic_DNA"/>
</dbReference>
<dbReference type="AlphaFoldDB" id="A0A2H0YS45"/>
<evidence type="ECO:0000259" key="4">
    <source>
        <dbReference type="Pfam" id="PF00535"/>
    </source>
</evidence>
<comment type="caution">
    <text evidence="5">The sequence shown here is derived from an EMBL/GenBank/DDBJ whole genome shotgun (WGS) entry which is preliminary data.</text>
</comment>
<gene>
    <name evidence="5" type="ORF">COT25_03840</name>
</gene>
<accession>A0A2H0YS45</accession>
<dbReference type="Proteomes" id="UP000228711">
    <property type="component" value="Unassembled WGS sequence"/>
</dbReference>
<reference evidence="6" key="1">
    <citation type="submission" date="2017-09" db="EMBL/GenBank/DDBJ databases">
        <title>Depth-based differentiation of microbial function through sediment-hosted aquifers and enrichment of novel symbionts in the deep terrestrial subsurface.</title>
        <authorList>
            <person name="Probst A.J."/>
            <person name="Ladd B."/>
            <person name="Jarett J.K."/>
            <person name="Geller-Mcgrath D.E."/>
            <person name="Sieber C.M.K."/>
            <person name="Emerson J.B."/>
            <person name="Anantharaman K."/>
            <person name="Thomas B.C."/>
            <person name="Malmstrom R."/>
            <person name="Stieglmeier M."/>
            <person name="Klingl A."/>
            <person name="Woyke T."/>
            <person name="Ryan C.M."/>
            <person name="Banfield J.F."/>
        </authorList>
    </citation>
    <scope>NUCLEOTIDE SEQUENCE [LARGE SCALE GENOMIC DNA]</scope>
</reference>
<dbReference type="CDD" id="cd06442">
    <property type="entry name" value="DPM1_like"/>
    <property type="match status" value="1"/>
</dbReference>
<evidence type="ECO:0000313" key="6">
    <source>
        <dbReference type="Proteomes" id="UP000228711"/>
    </source>
</evidence>
<dbReference type="PANTHER" id="PTHR43398">
    <property type="entry name" value="DOLICHOL-PHOSPHATE MANNOSYLTRANSFERASE SUBUNIT 1"/>
    <property type="match status" value="1"/>
</dbReference>
<protein>
    <submittedName>
        <fullName evidence="5">Dolichyl-phosphate beta-D-mannosyltransferase</fullName>
    </submittedName>
</protein>
<dbReference type="GO" id="GO:0016020">
    <property type="term" value="C:membrane"/>
    <property type="evidence" value="ECO:0007669"/>
    <property type="project" value="GOC"/>
</dbReference>
<evidence type="ECO:0000313" key="5">
    <source>
        <dbReference type="EMBL" id="PIS41308.1"/>
    </source>
</evidence>
<organism evidence="5 6">
    <name type="scientific">Candidatus Kerfeldbacteria bacterium CG08_land_8_20_14_0_20_42_7</name>
    <dbReference type="NCBI Taxonomy" id="2014245"/>
    <lineage>
        <taxon>Bacteria</taxon>
        <taxon>Candidatus Kerfeldiibacteriota</taxon>
    </lineage>
</organism>
<dbReference type="GO" id="GO:0009247">
    <property type="term" value="P:glycolipid biosynthetic process"/>
    <property type="evidence" value="ECO:0007669"/>
    <property type="project" value="TreeGrafter"/>
</dbReference>
<proteinExistence type="inferred from homology"/>
<dbReference type="FunFam" id="3.90.550.10:FF:000122">
    <property type="entry name" value="Dolichol-phosphate mannosyltransferase subunit 1"/>
    <property type="match status" value="1"/>
</dbReference>
<dbReference type="InterPro" id="IPR001173">
    <property type="entry name" value="Glyco_trans_2-like"/>
</dbReference>
<dbReference type="InterPro" id="IPR039528">
    <property type="entry name" value="DPM1-like"/>
</dbReference>
<dbReference type="GO" id="GO:0004582">
    <property type="term" value="F:dolichyl-phosphate beta-D-mannosyltransferase activity"/>
    <property type="evidence" value="ECO:0007669"/>
    <property type="project" value="InterPro"/>
</dbReference>
<keyword evidence="3 5" id="KW-0808">Transferase</keyword>
<evidence type="ECO:0000256" key="2">
    <source>
        <dbReference type="ARBA" id="ARBA00022676"/>
    </source>
</evidence>
<dbReference type="InterPro" id="IPR029044">
    <property type="entry name" value="Nucleotide-diphossugar_trans"/>
</dbReference>
<feature type="domain" description="Glycosyltransferase 2-like" evidence="4">
    <location>
        <begin position="5"/>
        <end position="169"/>
    </location>
</feature>
<evidence type="ECO:0000256" key="3">
    <source>
        <dbReference type="ARBA" id="ARBA00022679"/>
    </source>
</evidence>
<comment type="similarity">
    <text evidence="1">Belongs to the glycosyltransferase 2 family.</text>
</comment>
<evidence type="ECO:0000256" key="1">
    <source>
        <dbReference type="ARBA" id="ARBA00006739"/>
    </source>
</evidence>
<name>A0A2H0YS45_9BACT</name>
<sequence length="248" mass="27752">MMKSSVIIPTYNERGNIEQLSARILALGVPNLSIIIVDDNSPDGTGQVADSLAQQHSEISVIHREKKEGLGKAYFAGFRQAFTSGADRILTMDADFSHDPATIPALIDATRDADLAIGSRYTTGGGTKNWNFARRMISRLGNFYARNVLQVPIRDMTTGFRCYRTTALQAINLEHMASSGYVVLVELAYRCAKAEFSIREIPILFTERKSGDSKFSLRIFLEAYKNILKLRFHGKTRESVQKKDEIHD</sequence>
<dbReference type="PANTHER" id="PTHR43398:SF1">
    <property type="entry name" value="DOLICHOL-PHOSPHATE MANNOSYLTRANSFERASE SUBUNIT 1"/>
    <property type="match status" value="1"/>
</dbReference>